<keyword evidence="1" id="KW-0678">Repressor</keyword>
<dbReference type="InterPro" id="IPR009057">
    <property type="entry name" value="Homeodomain-like_sf"/>
</dbReference>
<dbReference type="InterPro" id="IPR050624">
    <property type="entry name" value="HTH-type_Tx_Regulator"/>
</dbReference>
<comment type="caution">
    <text evidence="5">The sequence shown here is derived from an EMBL/GenBank/DDBJ whole genome shotgun (WGS) entry which is preliminary data.</text>
</comment>
<organism evidence="5 6">
    <name type="scientific">Alkalihalophilus lindianensis</name>
    <dbReference type="NCBI Taxonomy" id="1630542"/>
    <lineage>
        <taxon>Bacteria</taxon>
        <taxon>Bacillati</taxon>
        <taxon>Bacillota</taxon>
        <taxon>Bacilli</taxon>
        <taxon>Bacillales</taxon>
        <taxon>Bacillaceae</taxon>
        <taxon>Alkalihalophilus</taxon>
    </lineage>
</organism>
<evidence type="ECO:0000259" key="4">
    <source>
        <dbReference type="PROSITE" id="PS50977"/>
    </source>
</evidence>
<dbReference type="SUPFAM" id="SSF48498">
    <property type="entry name" value="Tetracyclin repressor-like, C-terminal domain"/>
    <property type="match status" value="1"/>
</dbReference>
<dbReference type="RefSeq" id="WP_317123251.1">
    <property type="nucleotide sequence ID" value="NZ_JAWJBA010000006.1"/>
</dbReference>
<dbReference type="Gene3D" id="1.10.357.10">
    <property type="entry name" value="Tetracycline Repressor, domain 2"/>
    <property type="match status" value="1"/>
</dbReference>
<dbReference type="InterPro" id="IPR001647">
    <property type="entry name" value="HTH_TetR"/>
</dbReference>
<name>A0ABU3XDW6_9BACI</name>
<dbReference type="Gene3D" id="1.10.10.60">
    <property type="entry name" value="Homeodomain-like"/>
    <property type="match status" value="1"/>
</dbReference>
<proteinExistence type="predicted"/>
<evidence type="ECO:0000256" key="2">
    <source>
        <dbReference type="ARBA" id="ARBA00023125"/>
    </source>
</evidence>
<dbReference type="EMBL" id="JAWJBA010000006">
    <property type="protein sequence ID" value="MDV2686082.1"/>
    <property type="molecule type" value="Genomic_DNA"/>
</dbReference>
<feature type="domain" description="HTH tetR-type" evidence="4">
    <location>
        <begin position="9"/>
        <end position="69"/>
    </location>
</feature>
<protein>
    <submittedName>
        <fullName evidence="5">TetR/AcrR family transcriptional regulator</fullName>
    </submittedName>
</protein>
<reference evidence="5 6" key="1">
    <citation type="submission" date="2023-10" db="EMBL/GenBank/DDBJ databases">
        <title>Screening of Alkalihalobacillus lindianensis BZ-TG-R113 and Its Alleviation of Salt Stress on Rapeseed Growth.</title>
        <authorList>
            <person name="Zhao B."/>
            <person name="Guo T."/>
        </authorList>
    </citation>
    <scope>NUCLEOTIDE SEQUENCE [LARGE SCALE GENOMIC DNA]</scope>
    <source>
        <strain evidence="5 6">BZ-TG-R113</strain>
    </source>
</reference>
<feature type="DNA-binding region" description="H-T-H motif" evidence="3">
    <location>
        <begin position="32"/>
        <end position="51"/>
    </location>
</feature>
<evidence type="ECO:0000256" key="1">
    <source>
        <dbReference type="ARBA" id="ARBA00022491"/>
    </source>
</evidence>
<dbReference type="PROSITE" id="PS50977">
    <property type="entry name" value="HTH_TETR_2"/>
    <property type="match status" value="1"/>
</dbReference>
<evidence type="ECO:0000256" key="3">
    <source>
        <dbReference type="PROSITE-ProRule" id="PRU00335"/>
    </source>
</evidence>
<dbReference type="SUPFAM" id="SSF46689">
    <property type="entry name" value="Homeodomain-like"/>
    <property type="match status" value="1"/>
</dbReference>
<dbReference type="InterPro" id="IPR041490">
    <property type="entry name" value="KstR2_TetR_C"/>
</dbReference>
<dbReference type="PRINTS" id="PR00455">
    <property type="entry name" value="HTHTETR"/>
</dbReference>
<dbReference type="InterPro" id="IPR036271">
    <property type="entry name" value="Tet_transcr_reg_TetR-rel_C_sf"/>
</dbReference>
<dbReference type="PANTHER" id="PTHR43479:SF11">
    <property type="entry name" value="ACREF_ENVCD OPERON REPRESSOR-RELATED"/>
    <property type="match status" value="1"/>
</dbReference>
<dbReference type="PANTHER" id="PTHR43479">
    <property type="entry name" value="ACREF/ENVCD OPERON REPRESSOR-RELATED"/>
    <property type="match status" value="1"/>
</dbReference>
<keyword evidence="2 3" id="KW-0238">DNA-binding</keyword>
<dbReference type="Pfam" id="PF00440">
    <property type="entry name" value="TetR_N"/>
    <property type="match status" value="1"/>
</dbReference>
<evidence type="ECO:0000313" key="5">
    <source>
        <dbReference type="EMBL" id="MDV2686082.1"/>
    </source>
</evidence>
<dbReference type="Proteomes" id="UP001287282">
    <property type="component" value="Unassembled WGS sequence"/>
</dbReference>
<gene>
    <name evidence="5" type="ORF">RYX56_17070</name>
</gene>
<accession>A0ABU3XDW6</accession>
<evidence type="ECO:0000313" key="6">
    <source>
        <dbReference type="Proteomes" id="UP001287282"/>
    </source>
</evidence>
<keyword evidence="6" id="KW-1185">Reference proteome</keyword>
<sequence length="194" mass="22810">MKLSEKKALKKKEEIILSAVKIMNRKGYHGATMEDIAAELLMTKGALYYYFRNKEDIIFKCHELVLTRAIEELETYLYEDSTNEEKLRKMIYTHIDYAIGEKETFNMISKPDHTFSKEQLKPILSKRIAYASVFDRVIQQGIESKEFTVDEPKFVRMILLGAMNWIQQWYNAEGGKSIEELQKIYADYLLKVVK</sequence>
<dbReference type="Pfam" id="PF17932">
    <property type="entry name" value="TetR_C_24"/>
    <property type="match status" value="1"/>
</dbReference>